<evidence type="ECO:0008006" key="4">
    <source>
        <dbReference type="Google" id="ProtNLM"/>
    </source>
</evidence>
<sequence>MSKRSGNINSFNINNAKKIKFNETIDDLWGDDFDIDVNHVDDCILRATQCQQSDVCTHGNDVLILPAYNDFKQTSRQVHTSTQYDSEKVLIKNTSVTDSSIALGSSFKETQSFHCMNKYDNVELKLKQLEQQCETKSGEVGILRAKLQAIKVHHEAEQSKIQKEWTEKLLVKTKQLKGAESELEFKNLEILNLTQKLKEATKLNVSAALYPLKDIVQIQLFAASLQEMCLEDVNKKITCIKIQKQFDATELYLDIAKLAQFSTYELSLVQNQQWVSNLLSLSELLLQNLYHFLEKLEAGTSTASSQFTLSLAEICSERPTFKKEMGMNAKESIICISHILPHSNYLKQSLLFTSNCTYFTSLFSIVKFINELKLSGIFNCFLESIISLLNTISGLFALKTLSQNQIVKNLIKELIFCTAIKSTFRNFLKFLSTVTLQQNFLSSLCTNVHKNELQLTHEAKILCYTENTCVLQILFVLLEEYLKNGSLNNNVNALKLLSNSIRCNTAWLFYQEDKCPCLSKVVKLYIDVMYKTLHLINQLEYAGDIDACEQVLKSGIDTLYTLNFNLYDLVAKYIATFSQYKVVVKLLLNMQDALKLRDSKVEVLEILNKNEDIPNVSEKVFDNTMLWKNSILN</sequence>
<proteinExistence type="predicted"/>
<organism evidence="2 3">
    <name type="scientific">Aquatica leii</name>
    <dbReference type="NCBI Taxonomy" id="1421715"/>
    <lineage>
        <taxon>Eukaryota</taxon>
        <taxon>Metazoa</taxon>
        <taxon>Ecdysozoa</taxon>
        <taxon>Arthropoda</taxon>
        <taxon>Hexapoda</taxon>
        <taxon>Insecta</taxon>
        <taxon>Pterygota</taxon>
        <taxon>Neoptera</taxon>
        <taxon>Endopterygota</taxon>
        <taxon>Coleoptera</taxon>
        <taxon>Polyphaga</taxon>
        <taxon>Elateriformia</taxon>
        <taxon>Elateroidea</taxon>
        <taxon>Lampyridae</taxon>
        <taxon>Luciolinae</taxon>
        <taxon>Aquatica</taxon>
    </lineage>
</organism>
<dbReference type="EMBL" id="JARPUR010000001">
    <property type="protein sequence ID" value="KAK4886394.1"/>
    <property type="molecule type" value="Genomic_DNA"/>
</dbReference>
<name>A0AAN7SLX9_9COLE</name>
<comment type="caution">
    <text evidence="2">The sequence shown here is derived from an EMBL/GenBank/DDBJ whole genome shotgun (WGS) entry which is preliminary data.</text>
</comment>
<keyword evidence="1" id="KW-0175">Coiled coil</keyword>
<evidence type="ECO:0000313" key="3">
    <source>
        <dbReference type="Proteomes" id="UP001353858"/>
    </source>
</evidence>
<feature type="coiled-coil region" evidence="1">
    <location>
        <begin position="176"/>
        <end position="203"/>
    </location>
</feature>
<reference evidence="3" key="1">
    <citation type="submission" date="2023-01" db="EMBL/GenBank/DDBJ databases">
        <title>Key to firefly adult light organ development and bioluminescence: homeobox transcription factors regulate luciferase expression and transportation to peroxisome.</title>
        <authorList>
            <person name="Fu X."/>
        </authorList>
    </citation>
    <scope>NUCLEOTIDE SEQUENCE [LARGE SCALE GENOMIC DNA]</scope>
</reference>
<keyword evidence="3" id="KW-1185">Reference proteome</keyword>
<dbReference type="Proteomes" id="UP001353858">
    <property type="component" value="Unassembled WGS sequence"/>
</dbReference>
<protein>
    <recommendedName>
        <fullName evidence="4">ATR-interacting protein</fullName>
    </recommendedName>
</protein>
<gene>
    <name evidence="2" type="ORF">RN001_002665</name>
</gene>
<accession>A0AAN7SLX9</accession>
<feature type="coiled-coil region" evidence="1">
    <location>
        <begin position="119"/>
        <end position="146"/>
    </location>
</feature>
<evidence type="ECO:0000256" key="1">
    <source>
        <dbReference type="SAM" id="Coils"/>
    </source>
</evidence>
<evidence type="ECO:0000313" key="2">
    <source>
        <dbReference type="EMBL" id="KAK4886394.1"/>
    </source>
</evidence>
<dbReference type="AlphaFoldDB" id="A0AAN7SLX9"/>